<dbReference type="RefSeq" id="XP_005820859.1">
    <property type="nucleotide sequence ID" value="XM_005820802.1"/>
</dbReference>
<evidence type="ECO:0000313" key="3">
    <source>
        <dbReference type="EnsemblProtists" id="EKX33879"/>
    </source>
</evidence>
<proteinExistence type="predicted"/>
<name>L1ID95_GUITC</name>
<evidence type="ECO:0000256" key="1">
    <source>
        <dbReference type="SAM" id="MobiDB-lite"/>
    </source>
</evidence>
<gene>
    <name evidence="2" type="ORF">GUITHDRAFT_155910</name>
</gene>
<keyword evidence="4" id="KW-1185">Reference proteome</keyword>
<feature type="compositionally biased region" description="Pro residues" evidence="1">
    <location>
        <begin position="78"/>
        <end position="87"/>
    </location>
</feature>
<reference evidence="2 4" key="1">
    <citation type="journal article" date="2012" name="Nature">
        <title>Algal genomes reveal evolutionary mosaicism and the fate of nucleomorphs.</title>
        <authorList>
            <consortium name="DOE Joint Genome Institute"/>
            <person name="Curtis B.A."/>
            <person name="Tanifuji G."/>
            <person name="Burki F."/>
            <person name="Gruber A."/>
            <person name="Irimia M."/>
            <person name="Maruyama S."/>
            <person name="Arias M.C."/>
            <person name="Ball S.G."/>
            <person name="Gile G.H."/>
            <person name="Hirakawa Y."/>
            <person name="Hopkins J.F."/>
            <person name="Kuo A."/>
            <person name="Rensing S.A."/>
            <person name="Schmutz J."/>
            <person name="Symeonidi A."/>
            <person name="Elias M."/>
            <person name="Eveleigh R.J."/>
            <person name="Herman E.K."/>
            <person name="Klute M.J."/>
            <person name="Nakayama T."/>
            <person name="Obornik M."/>
            <person name="Reyes-Prieto A."/>
            <person name="Armbrust E.V."/>
            <person name="Aves S.J."/>
            <person name="Beiko R.G."/>
            <person name="Coutinho P."/>
            <person name="Dacks J.B."/>
            <person name="Durnford D.G."/>
            <person name="Fast N.M."/>
            <person name="Green B.R."/>
            <person name="Grisdale C.J."/>
            <person name="Hempel F."/>
            <person name="Henrissat B."/>
            <person name="Hoppner M.P."/>
            <person name="Ishida K."/>
            <person name="Kim E."/>
            <person name="Koreny L."/>
            <person name="Kroth P.G."/>
            <person name="Liu Y."/>
            <person name="Malik S.B."/>
            <person name="Maier U.G."/>
            <person name="McRose D."/>
            <person name="Mock T."/>
            <person name="Neilson J.A."/>
            <person name="Onodera N.T."/>
            <person name="Poole A.M."/>
            <person name="Pritham E.J."/>
            <person name="Richards T.A."/>
            <person name="Rocap G."/>
            <person name="Roy S.W."/>
            <person name="Sarai C."/>
            <person name="Schaack S."/>
            <person name="Shirato S."/>
            <person name="Slamovits C.H."/>
            <person name="Spencer D.F."/>
            <person name="Suzuki S."/>
            <person name="Worden A.Z."/>
            <person name="Zauner S."/>
            <person name="Barry K."/>
            <person name="Bell C."/>
            <person name="Bharti A.K."/>
            <person name="Crow J.A."/>
            <person name="Grimwood J."/>
            <person name="Kramer R."/>
            <person name="Lindquist E."/>
            <person name="Lucas S."/>
            <person name="Salamov A."/>
            <person name="McFadden G.I."/>
            <person name="Lane C.E."/>
            <person name="Keeling P.J."/>
            <person name="Gray M.W."/>
            <person name="Grigoriev I.V."/>
            <person name="Archibald J.M."/>
        </authorList>
    </citation>
    <scope>NUCLEOTIDE SEQUENCE</scope>
    <source>
        <strain evidence="2 4">CCMP2712</strain>
    </source>
</reference>
<dbReference type="PaxDb" id="55529-EKX33879"/>
<dbReference type="EnsemblProtists" id="EKX33879">
    <property type="protein sequence ID" value="EKX33879"/>
    <property type="gene ID" value="GUITHDRAFT_155910"/>
</dbReference>
<evidence type="ECO:0000313" key="4">
    <source>
        <dbReference type="Proteomes" id="UP000011087"/>
    </source>
</evidence>
<sequence length="345" mass="38859">MLDLVSEPLRVKRLKSYKSNWRKEPRPALAIEYRKWDNLNEQVAGWTPALKYQARTPSESWVQITSTAPFKIGSRLSAPPPLPPGPEPMTANSMLNQSLKEDRKKSKLVLKGTETAKLSRRYVSQGLYERALKCAEQSVECFQQAGQQGQASAVLHPLPYVQELIKLSMDRMLSSAQEALNRLEFDKASSYIPRLLSACEWLDQRGVVYPAAKELSTRQLRLGMRGQGMPQGREAIGVLADLILDKTFAKASQLETDALLRYFANLNPREVDEEELAALEEEPDKVFVNRLPEQLVCDGRTYVLVIDLKPAVLPDTLSIGMQIEVRGVRTLNSGYQDEGRTWRSG</sequence>
<evidence type="ECO:0000313" key="2">
    <source>
        <dbReference type="EMBL" id="EKX33879.1"/>
    </source>
</evidence>
<organism evidence="2">
    <name type="scientific">Guillardia theta (strain CCMP2712)</name>
    <name type="common">Cryptophyte</name>
    <dbReference type="NCBI Taxonomy" id="905079"/>
    <lineage>
        <taxon>Eukaryota</taxon>
        <taxon>Cryptophyceae</taxon>
        <taxon>Pyrenomonadales</taxon>
        <taxon>Geminigeraceae</taxon>
        <taxon>Guillardia</taxon>
    </lineage>
</organism>
<feature type="region of interest" description="Disordered" evidence="1">
    <location>
        <begin position="73"/>
        <end position="92"/>
    </location>
</feature>
<reference evidence="3" key="3">
    <citation type="submission" date="2015-06" db="UniProtKB">
        <authorList>
            <consortium name="EnsemblProtists"/>
        </authorList>
    </citation>
    <scope>IDENTIFICATION</scope>
</reference>
<accession>L1ID95</accession>
<dbReference type="GeneID" id="17290619"/>
<protein>
    <submittedName>
        <fullName evidence="2 3">Uncharacterized protein</fullName>
    </submittedName>
</protein>
<dbReference type="HOGENOM" id="CLU_805605_0_0_1"/>
<feature type="non-terminal residue" evidence="2">
    <location>
        <position position="345"/>
    </location>
</feature>
<reference evidence="4" key="2">
    <citation type="submission" date="2012-11" db="EMBL/GenBank/DDBJ databases">
        <authorList>
            <person name="Kuo A."/>
            <person name="Curtis B.A."/>
            <person name="Tanifuji G."/>
            <person name="Burki F."/>
            <person name="Gruber A."/>
            <person name="Irimia M."/>
            <person name="Maruyama S."/>
            <person name="Arias M.C."/>
            <person name="Ball S.G."/>
            <person name="Gile G.H."/>
            <person name="Hirakawa Y."/>
            <person name="Hopkins J.F."/>
            <person name="Rensing S.A."/>
            <person name="Schmutz J."/>
            <person name="Symeonidi A."/>
            <person name="Elias M."/>
            <person name="Eveleigh R.J."/>
            <person name="Herman E.K."/>
            <person name="Klute M.J."/>
            <person name="Nakayama T."/>
            <person name="Obornik M."/>
            <person name="Reyes-Prieto A."/>
            <person name="Armbrust E.V."/>
            <person name="Aves S.J."/>
            <person name="Beiko R.G."/>
            <person name="Coutinho P."/>
            <person name="Dacks J.B."/>
            <person name="Durnford D.G."/>
            <person name="Fast N.M."/>
            <person name="Green B.R."/>
            <person name="Grisdale C."/>
            <person name="Hempe F."/>
            <person name="Henrissat B."/>
            <person name="Hoppner M.P."/>
            <person name="Ishida K.-I."/>
            <person name="Kim E."/>
            <person name="Koreny L."/>
            <person name="Kroth P.G."/>
            <person name="Liu Y."/>
            <person name="Malik S.-B."/>
            <person name="Maier U.G."/>
            <person name="McRose D."/>
            <person name="Mock T."/>
            <person name="Neilson J.A."/>
            <person name="Onodera N.T."/>
            <person name="Poole A.M."/>
            <person name="Pritham E.J."/>
            <person name="Richards T.A."/>
            <person name="Rocap G."/>
            <person name="Roy S.W."/>
            <person name="Sarai C."/>
            <person name="Schaack S."/>
            <person name="Shirato S."/>
            <person name="Slamovits C.H."/>
            <person name="Spencer D.F."/>
            <person name="Suzuki S."/>
            <person name="Worden A.Z."/>
            <person name="Zauner S."/>
            <person name="Barry K."/>
            <person name="Bell C."/>
            <person name="Bharti A.K."/>
            <person name="Crow J.A."/>
            <person name="Grimwood J."/>
            <person name="Kramer R."/>
            <person name="Lindquist E."/>
            <person name="Lucas S."/>
            <person name="Salamov A."/>
            <person name="McFadden G.I."/>
            <person name="Lane C.E."/>
            <person name="Keeling P.J."/>
            <person name="Gray M.W."/>
            <person name="Grigoriev I.V."/>
            <person name="Archibald J.M."/>
        </authorList>
    </citation>
    <scope>NUCLEOTIDE SEQUENCE</scope>
    <source>
        <strain evidence="4">CCMP2712</strain>
    </source>
</reference>
<dbReference type="AlphaFoldDB" id="L1ID95"/>
<dbReference type="EMBL" id="JH993126">
    <property type="protein sequence ID" value="EKX33879.1"/>
    <property type="molecule type" value="Genomic_DNA"/>
</dbReference>
<dbReference type="Proteomes" id="UP000011087">
    <property type="component" value="Unassembled WGS sequence"/>
</dbReference>
<dbReference type="KEGG" id="gtt:GUITHDRAFT_155910"/>